<keyword evidence="2" id="KW-1185">Reference proteome</keyword>
<name>A0ACB7FFP1_NIBAL</name>
<gene>
    <name evidence="1" type="primary">MAVS</name>
    <name evidence="1" type="ORF">GBF38_021256</name>
</gene>
<accession>A0ACB7FFP1</accession>
<comment type="caution">
    <text evidence="1">The sequence shown here is derived from an EMBL/GenBank/DDBJ whole genome shotgun (WGS) entry which is preliminary data.</text>
</comment>
<protein>
    <submittedName>
        <fullName evidence="1">Mitochondrial antiviral-signaling protein</fullName>
    </submittedName>
</protein>
<dbReference type="Proteomes" id="UP000805704">
    <property type="component" value="Chromosome 11"/>
</dbReference>
<reference evidence="1" key="1">
    <citation type="submission" date="2020-04" db="EMBL/GenBank/DDBJ databases">
        <title>A chromosome-scale assembly and high-density genetic map of the yellow drum (Nibea albiflora) genome.</title>
        <authorList>
            <person name="Xu D."/>
            <person name="Zhang W."/>
            <person name="Chen R."/>
            <person name="Tan P."/>
            <person name="Wang L."/>
            <person name="Song H."/>
            <person name="Tian L."/>
            <person name="Zhu Q."/>
            <person name="Wang B."/>
        </authorList>
    </citation>
    <scope>NUCLEOTIDE SEQUENCE</scope>
    <source>
        <strain evidence="1">ZJHYS-2018</strain>
    </source>
</reference>
<proteinExistence type="predicted"/>
<dbReference type="EMBL" id="CM024799">
    <property type="protein sequence ID" value="KAG8013060.1"/>
    <property type="molecule type" value="Genomic_DNA"/>
</dbReference>
<sequence>MSYARDKLYKGYLLKKMPAIVSTVKTREIVPHLSCLTDHDRENIEAKRDTCGNYDSMVLLLDCLKRRENWPEQFIAALEACDHQTLADEIRAEYAALRGTNNSSPSCPPTTVIRAHVHPAPSASHLSIPESAGNTPAAQAASPPPDIAARPQAPQHPEAEAAEIEVKPAPSTPPPSPETPHNQAAQREIASHQEPVENSESDNQDVSGENGVSAGSDEASLSCVDTPHPEPAQSPPPAQVNSDVTDGSSFPTMTPEKPPVQDTSPVEDLQPAAAVQPEETSEPAVTQAAAVVAASLFDDALCLSKPGELISVQPQSHGTISARSSPEEPYSGNSERLEISEAASDAPACSVTSSTITTTTLDTTSALPCQENGIPLNHNEPEENQYDSPGQSLDMQEVRMNVLQISEEPSILNLDGHSSAAQIVNGEEAPSAPPAPPTNAAGTVSSINTDDPSEPAPGQKTRRDSEDASSRALPANTKYILTAAGVGACALLMAWKFKN</sequence>
<evidence type="ECO:0000313" key="1">
    <source>
        <dbReference type="EMBL" id="KAG8013060.1"/>
    </source>
</evidence>
<evidence type="ECO:0000313" key="2">
    <source>
        <dbReference type="Proteomes" id="UP000805704"/>
    </source>
</evidence>
<organism evidence="1 2">
    <name type="scientific">Nibea albiflora</name>
    <name type="common">Yellow drum</name>
    <name type="synonym">Corvina albiflora</name>
    <dbReference type="NCBI Taxonomy" id="240163"/>
    <lineage>
        <taxon>Eukaryota</taxon>
        <taxon>Metazoa</taxon>
        <taxon>Chordata</taxon>
        <taxon>Craniata</taxon>
        <taxon>Vertebrata</taxon>
        <taxon>Euteleostomi</taxon>
        <taxon>Actinopterygii</taxon>
        <taxon>Neopterygii</taxon>
        <taxon>Teleostei</taxon>
        <taxon>Neoteleostei</taxon>
        <taxon>Acanthomorphata</taxon>
        <taxon>Eupercaria</taxon>
        <taxon>Sciaenidae</taxon>
        <taxon>Nibea</taxon>
    </lineage>
</organism>